<feature type="compositionally biased region" description="Basic and acidic residues" evidence="1">
    <location>
        <begin position="212"/>
        <end position="221"/>
    </location>
</feature>
<dbReference type="PANTHER" id="PTHR48125">
    <property type="entry name" value="LP07818P1"/>
    <property type="match status" value="1"/>
</dbReference>
<feature type="compositionally biased region" description="Acidic residues" evidence="1">
    <location>
        <begin position="198"/>
        <end position="211"/>
    </location>
</feature>
<feature type="compositionally biased region" description="Basic and acidic residues" evidence="1">
    <location>
        <begin position="283"/>
        <end position="296"/>
    </location>
</feature>
<protein>
    <submittedName>
        <fullName evidence="2">Uncharacterized protein</fullName>
    </submittedName>
</protein>
<feature type="compositionally biased region" description="Polar residues" evidence="1">
    <location>
        <begin position="392"/>
        <end position="404"/>
    </location>
</feature>
<dbReference type="PANTHER" id="PTHR48125:SF10">
    <property type="entry name" value="OS12G0136300 PROTEIN"/>
    <property type="match status" value="1"/>
</dbReference>
<feature type="region of interest" description="Disordered" evidence="1">
    <location>
        <begin position="538"/>
        <end position="566"/>
    </location>
</feature>
<organism evidence="2 3">
    <name type="scientific">Jaminaea rosea</name>
    <dbReference type="NCBI Taxonomy" id="1569628"/>
    <lineage>
        <taxon>Eukaryota</taxon>
        <taxon>Fungi</taxon>
        <taxon>Dikarya</taxon>
        <taxon>Basidiomycota</taxon>
        <taxon>Ustilaginomycotina</taxon>
        <taxon>Exobasidiomycetes</taxon>
        <taxon>Microstromatales</taxon>
        <taxon>Microstromatales incertae sedis</taxon>
        <taxon>Jaminaea</taxon>
    </lineage>
</organism>
<dbReference type="GeneID" id="37030620"/>
<evidence type="ECO:0000256" key="1">
    <source>
        <dbReference type="SAM" id="MobiDB-lite"/>
    </source>
</evidence>
<keyword evidence="3" id="KW-1185">Reference proteome</keyword>
<gene>
    <name evidence="2" type="ORF">BDZ90DRAFT_273340</name>
</gene>
<feature type="compositionally biased region" description="Basic and acidic residues" evidence="1">
    <location>
        <begin position="174"/>
        <end position="184"/>
    </location>
</feature>
<feature type="compositionally biased region" description="Low complexity" evidence="1">
    <location>
        <begin position="425"/>
        <end position="449"/>
    </location>
</feature>
<evidence type="ECO:0000313" key="2">
    <source>
        <dbReference type="EMBL" id="PWN29262.1"/>
    </source>
</evidence>
<dbReference type="RefSeq" id="XP_025363874.1">
    <property type="nucleotide sequence ID" value="XM_025508797.1"/>
</dbReference>
<feature type="compositionally biased region" description="Basic and acidic residues" evidence="1">
    <location>
        <begin position="228"/>
        <end position="242"/>
    </location>
</feature>
<feature type="compositionally biased region" description="Low complexity" evidence="1">
    <location>
        <begin position="480"/>
        <end position="490"/>
    </location>
</feature>
<feature type="compositionally biased region" description="Pro residues" evidence="1">
    <location>
        <begin position="491"/>
        <end position="510"/>
    </location>
</feature>
<sequence length="1094" mass="119417">MPPFAIIIPAGGFDHAIVYKDDLPAPPPSGHLIGLEIRRWLASLTPPGFDQDPKKLYHLPANEIGPLSLLLHGQESDEVDIFLAAPITPPPLPGEIEFGLAKVWRFPRGTQPPRNLVIPPAPSPPAATSFSFRVPPTTPTPPSTSSSTTRIYGGSGLLSTRHARAEKKKRKRQVEREPPKREGLRGGATRPSYYDGLSSDDEAEDQEEAGEEGEHKVKDEDKGDEDSKDDRDNAQDNTHDDQAASLAQLGRKIKAEPDTDEEDELMSSPRAPPPSSHVQSTSDKGKQRAIEHKSNSSDENVPSAPAINPPRTLRTPRKPSRREPDPSSSDELMSSPGAPPASQKGKQRAIEHNSSSSNEDIPSAPAIKPPRPPRKAARPPPGPSSSDDEFTSRPSILSSLPKGSTSRHARFASPSSLQPEIPRVAATSSSSASRSSSASSPSLRAPPTSDFYIEIPPSYPCSHSRIPGHCGLSCNDDDVAPSSQTEQSTPPTSPTPPTPPAPPALTPAWPPKDAAPLVGSDDDDEEAVRAAAEILAQRIARTMPPPPPSQRQTRTGQRQGEDQRRWEDETILSRLVPAARAARTGQAIREARADVTQPNFFHRGDVRSLEATGVEEMRRRGDPTFSAGNNLVWHELRCASVVAKRKVRVRYHEGCISGIEMVRYACGMTDEEQATGMMARLASKAVLYCRTWEEYQALLAAFPHLDARHHTGTGTYLIVVRWRDRKGRLQMSVYVGATWDQAMADRHRDHVARFRELRWAEENLRPSEVSRFQYGQSNLYRRNTVETLHFVLTQTPQNLELDNVGHWYELLAHELTGANVAALGETPLGPCQSRRMVTSMDEQILCVLFFAMASAAGFPGSADVEGALWPGRAAHTGCNSVVPFCQFADLRTSPSPDGSRIDFIPPCVPSRLNATQRAANAVQMINWIEDPPVPLSPSRADALRDALRAQDTAPQLAEPLHAFGIGLRLGEARLPVARTSEGRAAFYLPGDDHDHALLGHLTNAPAASSSRRSRQLVVLPVEADANVEQDVVLSASSRDLAAANGVRFALRPREGEGADRPVTRWQRIKPETMGIEVWKVVFLLNVMLRAWGAA</sequence>
<feature type="region of interest" description="Disordered" evidence="1">
    <location>
        <begin position="114"/>
        <end position="526"/>
    </location>
</feature>
<dbReference type="EMBL" id="KZ819663">
    <property type="protein sequence ID" value="PWN29262.1"/>
    <property type="molecule type" value="Genomic_DNA"/>
</dbReference>
<evidence type="ECO:0000313" key="3">
    <source>
        <dbReference type="Proteomes" id="UP000245884"/>
    </source>
</evidence>
<name>A0A316UVJ8_9BASI</name>
<dbReference type="Proteomes" id="UP000245884">
    <property type="component" value="Unassembled WGS sequence"/>
</dbReference>
<dbReference type="STRING" id="1569628.A0A316UVJ8"/>
<reference evidence="2 3" key="1">
    <citation type="journal article" date="2018" name="Mol. Biol. Evol.">
        <title>Broad Genomic Sampling Reveals a Smut Pathogenic Ancestry of the Fungal Clade Ustilaginomycotina.</title>
        <authorList>
            <person name="Kijpornyongpan T."/>
            <person name="Mondo S.J."/>
            <person name="Barry K."/>
            <person name="Sandor L."/>
            <person name="Lee J."/>
            <person name="Lipzen A."/>
            <person name="Pangilinan J."/>
            <person name="LaButti K."/>
            <person name="Hainaut M."/>
            <person name="Henrissat B."/>
            <person name="Grigoriev I.V."/>
            <person name="Spatafora J.W."/>
            <person name="Aime M.C."/>
        </authorList>
    </citation>
    <scope>NUCLEOTIDE SEQUENCE [LARGE SCALE GENOMIC DNA]</scope>
    <source>
        <strain evidence="2 3">MCA 5214</strain>
    </source>
</reference>
<accession>A0A316UVJ8</accession>
<dbReference type="AlphaFoldDB" id="A0A316UVJ8"/>
<proteinExistence type="predicted"/>
<feature type="compositionally biased region" description="Basic residues" evidence="1">
    <location>
        <begin position="161"/>
        <end position="173"/>
    </location>
</feature>